<proteinExistence type="predicted"/>
<feature type="region of interest" description="Disordered" evidence="3">
    <location>
        <begin position="226"/>
        <end position="246"/>
    </location>
</feature>
<dbReference type="Pfam" id="PF01535">
    <property type="entry name" value="PPR"/>
    <property type="match status" value="2"/>
</dbReference>
<evidence type="ECO:0000313" key="4">
    <source>
        <dbReference type="EMBL" id="KAE8124289.1"/>
    </source>
</evidence>
<dbReference type="InterPro" id="IPR002885">
    <property type="entry name" value="PPR_rpt"/>
</dbReference>
<sequence length="246" mass="26856">MMLKTETKPDSFSYACIIRACSEDFNLDALRLVHGGVILSGLGLDPICSSALVTAYSKLGLVDEASRVFHGIVEPADLVMWNSMISGYGCCGFWDKGLELFSKMRSEGSRPDGYTVVGLLDLRIQECLRITSLRLRLLRPVIHNKGDRSHLPAFTSLCFHQLYKYKYNGLFSGKGDHGNSISSSVPACGRKSLSLDGSTMTVQKLQDSSEGLNITSKKMVYFRSLKEGGGSAPSSPIPNPRIDHGP</sequence>
<name>A0A5N6RRM1_9ROSI</name>
<dbReference type="OrthoDB" id="185373at2759"/>
<dbReference type="InterPro" id="IPR046960">
    <property type="entry name" value="PPR_At4g14850-like_plant"/>
</dbReference>
<evidence type="ECO:0008006" key="6">
    <source>
        <dbReference type="Google" id="ProtNLM"/>
    </source>
</evidence>
<keyword evidence="5" id="KW-1185">Reference proteome</keyword>
<dbReference type="AlphaFoldDB" id="A0A5N6RRM1"/>
<dbReference type="NCBIfam" id="TIGR00756">
    <property type="entry name" value="PPR"/>
    <property type="match status" value="1"/>
</dbReference>
<feature type="repeat" description="PPR" evidence="2">
    <location>
        <begin position="77"/>
        <end position="111"/>
    </location>
</feature>
<accession>A0A5N6RRM1</accession>
<dbReference type="InterPro" id="IPR011990">
    <property type="entry name" value="TPR-like_helical_dom_sf"/>
</dbReference>
<dbReference type="GO" id="GO:0009451">
    <property type="term" value="P:RNA modification"/>
    <property type="evidence" value="ECO:0007669"/>
    <property type="project" value="InterPro"/>
</dbReference>
<dbReference type="GO" id="GO:0003723">
    <property type="term" value="F:RNA binding"/>
    <property type="evidence" value="ECO:0007669"/>
    <property type="project" value="InterPro"/>
</dbReference>
<keyword evidence="1" id="KW-0677">Repeat</keyword>
<evidence type="ECO:0000256" key="1">
    <source>
        <dbReference type="ARBA" id="ARBA00022737"/>
    </source>
</evidence>
<reference evidence="4 5" key="1">
    <citation type="submission" date="2019-06" db="EMBL/GenBank/DDBJ databases">
        <title>A chromosomal-level reference genome of Carpinus fangiana (Coryloideae, Betulaceae).</title>
        <authorList>
            <person name="Yang X."/>
            <person name="Wang Z."/>
            <person name="Zhang L."/>
            <person name="Hao G."/>
            <person name="Liu J."/>
            <person name="Yang Y."/>
        </authorList>
    </citation>
    <scope>NUCLEOTIDE SEQUENCE [LARGE SCALE GENOMIC DNA]</scope>
    <source>
        <strain evidence="4">Cfa_2016G</strain>
        <tissue evidence="4">Leaf</tissue>
    </source>
</reference>
<dbReference type="PANTHER" id="PTHR47926">
    <property type="entry name" value="PENTATRICOPEPTIDE REPEAT-CONTAINING PROTEIN"/>
    <property type="match status" value="1"/>
</dbReference>
<dbReference type="Proteomes" id="UP000327013">
    <property type="component" value="Chromosome 8"/>
</dbReference>
<dbReference type="Gene3D" id="1.25.40.10">
    <property type="entry name" value="Tetratricopeptide repeat domain"/>
    <property type="match status" value="1"/>
</dbReference>
<evidence type="ECO:0000256" key="3">
    <source>
        <dbReference type="SAM" id="MobiDB-lite"/>
    </source>
</evidence>
<organism evidence="4 5">
    <name type="scientific">Carpinus fangiana</name>
    <dbReference type="NCBI Taxonomy" id="176857"/>
    <lineage>
        <taxon>Eukaryota</taxon>
        <taxon>Viridiplantae</taxon>
        <taxon>Streptophyta</taxon>
        <taxon>Embryophyta</taxon>
        <taxon>Tracheophyta</taxon>
        <taxon>Spermatophyta</taxon>
        <taxon>Magnoliopsida</taxon>
        <taxon>eudicotyledons</taxon>
        <taxon>Gunneridae</taxon>
        <taxon>Pentapetalae</taxon>
        <taxon>rosids</taxon>
        <taxon>fabids</taxon>
        <taxon>Fagales</taxon>
        <taxon>Betulaceae</taxon>
        <taxon>Carpinus</taxon>
    </lineage>
</organism>
<evidence type="ECO:0000256" key="2">
    <source>
        <dbReference type="PROSITE-ProRule" id="PRU00708"/>
    </source>
</evidence>
<evidence type="ECO:0000313" key="5">
    <source>
        <dbReference type="Proteomes" id="UP000327013"/>
    </source>
</evidence>
<dbReference type="PROSITE" id="PS51375">
    <property type="entry name" value="PPR"/>
    <property type="match status" value="1"/>
</dbReference>
<gene>
    <name evidence="4" type="ORF">FH972_019188</name>
</gene>
<dbReference type="EMBL" id="CM017328">
    <property type="protein sequence ID" value="KAE8124289.1"/>
    <property type="molecule type" value="Genomic_DNA"/>
</dbReference>
<protein>
    <recommendedName>
        <fullName evidence="6">Pentatricopeptide repeat-containing protein</fullName>
    </recommendedName>
</protein>